<comment type="caution">
    <text evidence="2">The sequence shown here is derived from an EMBL/GenBank/DDBJ whole genome shotgun (WGS) entry which is preliminary data.</text>
</comment>
<sequence>MTSNTGIEAVTIRDHLPAAARPKTAHRGQKVKMPGFAYATPPKPAPTLRARGMRLRLHVGPNAFGNALGNSIAYGDWGGSQQESALTSFRQAEIAR</sequence>
<evidence type="ECO:0000313" key="2">
    <source>
        <dbReference type="EMBL" id="RJF91959.1"/>
    </source>
</evidence>
<keyword evidence="3" id="KW-1185">Reference proteome</keyword>
<organism evidence="2 3">
    <name type="scientific">Noviherbaspirillum saxi</name>
    <dbReference type="NCBI Taxonomy" id="2320863"/>
    <lineage>
        <taxon>Bacteria</taxon>
        <taxon>Pseudomonadati</taxon>
        <taxon>Pseudomonadota</taxon>
        <taxon>Betaproteobacteria</taxon>
        <taxon>Burkholderiales</taxon>
        <taxon>Oxalobacteraceae</taxon>
        <taxon>Noviherbaspirillum</taxon>
    </lineage>
</organism>
<evidence type="ECO:0000256" key="1">
    <source>
        <dbReference type="SAM" id="MobiDB-lite"/>
    </source>
</evidence>
<proteinExistence type="predicted"/>
<dbReference type="Proteomes" id="UP000265955">
    <property type="component" value="Unassembled WGS sequence"/>
</dbReference>
<gene>
    <name evidence="2" type="ORF">D3871_25170</name>
</gene>
<evidence type="ECO:0000313" key="3">
    <source>
        <dbReference type="Proteomes" id="UP000265955"/>
    </source>
</evidence>
<reference evidence="3" key="1">
    <citation type="submission" date="2018-09" db="EMBL/GenBank/DDBJ databases">
        <authorList>
            <person name="Zhu H."/>
        </authorList>
    </citation>
    <scope>NUCLEOTIDE SEQUENCE [LARGE SCALE GENOMIC DNA]</scope>
    <source>
        <strain evidence="3">K1R23-30</strain>
    </source>
</reference>
<name>A0A3A3FY05_9BURK</name>
<dbReference type="EMBL" id="QYUO01000003">
    <property type="protein sequence ID" value="RJF91959.1"/>
    <property type="molecule type" value="Genomic_DNA"/>
</dbReference>
<accession>A0A3A3FY05</accession>
<protein>
    <submittedName>
        <fullName evidence="2">Uncharacterized protein</fullName>
    </submittedName>
</protein>
<dbReference type="AlphaFoldDB" id="A0A3A3FY05"/>
<feature type="region of interest" description="Disordered" evidence="1">
    <location>
        <begin position="1"/>
        <end position="29"/>
    </location>
</feature>